<feature type="non-terminal residue" evidence="1">
    <location>
        <position position="1"/>
    </location>
</feature>
<dbReference type="Proteomes" id="UP000887013">
    <property type="component" value="Unassembled WGS sequence"/>
</dbReference>
<organism evidence="1 2">
    <name type="scientific">Nephila pilipes</name>
    <name type="common">Giant wood spider</name>
    <name type="synonym">Nephila maculata</name>
    <dbReference type="NCBI Taxonomy" id="299642"/>
    <lineage>
        <taxon>Eukaryota</taxon>
        <taxon>Metazoa</taxon>
        <taxon>Ecdysozoa</taxon>
        <taxon>Arthropoda</taxon>
        <taxon>Chelicerata</taxon>
        <taxon>Arachnida</taxon>
        <taxon>Araneae</taxon>
        <taxon>Araneomorphae</taxon>
        <taxon>Entelegynae</taxon>
        <taxon>Araneoidea</taxon>
        <taxon>Nephilidae</taxon>
        <taxon>Nephila</taxon>
    </lineage>
</organism>
<keyword evidence="2" id="KW-1185">Reference proteome</keyword>
<accession>A0A8X6MN54</accession>
<comment type="caution">
    <text evidence="1">The sequence shown here is derived from an EMBL/GenBank/DDBJ whole genome shotgun (WGS) entry which is preliminary data.</text>
</comment>
<gene>
    <name evidence="1" type="ORF">NPIL_466661</name>
</gene>
<proteinExistence type="predicted"/>
<dbReference type="AlphaFoldDB" id="A0A8X6MN54"/>
<sequence length="57" mass="6525">GQVTLVDAVDSRVDTDNIVLTADDVAVWLIGEEEKKQRISDRLRDNRECDLNRKGRK</sequence>
<reference evidence="1" key="1">
    <citation type="submission" date="2020-08" db="EMBL/GenBank/DDBJ databases">
        <title>Multicomponent nature underlies the extraordinary mechanical properties of spider dragline silk.</title>
        <authorList>
            <person name="Kono N."/>
            <person name="Nakamura H."/>
            <person name="Mori M."/>
            <person name="Yoshida Y."/>
            <person name="Ohtoshi R."/>
            <person name="Malay A.D."/>
            <person name="Moran D.A.P."/>
            <person name="Tomita M."/>
            <person name="Numata K."/>
            <person name="Arakawa K."/>
        </authorList>
    </citation>
    <scope>NUCLEOTIDE SEQUENCE</scope>
</reference>
<name>A0A8X6MN54_NEPPI</name>
<evidence type="ECO:0000313" key="1">
    <source>
        <dbReference type="EMBL" id="GFS69089.1"/>
    </source>
</evidence>
<protein>
    <submittedName>
        <fullName evidence="1">Uncharacterized protein</fullName>
    </submittedName>
</protein>
<dbReference type="EMBL" id="BMAW01049071">
    <property type="protein sequence ID" value="GFS69089.1"/>
    <property type="molecule type" value="Genomic_DNA"/>
</dbReference>
<evidence type="ECO:0000313" key="2">
    <source>
        <dbReference type="Proteomes" id="UP000887013"/>
    </source>
</evidence>